<comment type="similarity">
    <text evidence="1">Belongs to the peptidase M43B family.</text>
</comment>
<dbReference type="Proteomes" id="UP000744769">
    <property type="component" value="Unassembled WGS sequence"/>
</dbReference>
<dbReference type="RefSeq" id="WP_166192215.1">
    <property type="nucleotide sequence ID" value="NZ_JAAOIV010000001.1"/>
</dbReference>
<dbReference type="EMBL" id="JAAOIV010000001">
    <property type="protein sequence ID" value="NHN54519.1"/>
    <property type="molecule type" value="Genomic_DNA"/>
</dbReference>
<keyword evidence="3" id="KW-0479">Metal-binding</keyword>
<dbReference type="GO" id="GO:0006508">
    <property type="term" value="P:proteolysis"/>
    <property type="evidence" value="ECO:0007669"/>
    <property type="project" value="UniProtKB-KW"/>
</dbReference>
<keyword evidence="5" id="KW-0378">Hydrolase</keyword>
<keyword evidence="7 11" id="KW-0482">Metalloprotease</keyword>
<name>A0A967AY09_9MICO</name>
<evidence type="ECO:0000256" key="1">
    <source>
        <dbReference type="ARBA" id="ARBA00008721"/>
    </source>
</evidence>
<keyword evidence="8" id="KW-1015">Disulfide bond</keyword>
<evidence type="ECO:0000256" key="3">
    <source>
        <dbReference type="ARBA" id="ARBA00022723"/>
    </source>
</evidence>
<keyword evidence="4 9" id="KW-0732">Signal</keyword>
<evidence type="ECO:0000259" key="10">
    <source>
        <dbReference type="Pfam" id="PF05572"/>
    </source>
</evidence>
<reference evidence="11" key="1">
    <citation type="submission" date="2020-03" db="EMBL/GenBank/DDBJ databases">
        <title>Draft sequencing of Calidifontibacter sp. DB0510.</title>
        <authorList>
            <person name="Kim D.-U."/>
        </authorList>
    </citation>
    <scope>NUCLEOTIDE SEQUENCE</scope>
    <source>
        <strain evidence="11">DB0510</strain>
    </source>
</reference>
<protein>
    <submittedName>
        <fullName evidence="11">Zinc metalloprotease</fullName>
    </submittedName>
</protein>
<dbReference type="GO" id="GO:0046872">
    <property type="term" value="F:metal ion binding"/>
    <property type="evidence" value="ECO:0007669"/>
    <property type="project" value="UniProtKB-KW"/>
</dbReference>
<feature type="domain" description="Peptidase M43 pregnancy-associated plasma-A" evidence="10">
    <location>
        <begin position="223"/>
        <end position="312"/>
    </location>
</feature>
<dbReference type="SUPFAM" id="SSF55486">
    <property type="entry name" value="Metalloproteases ('zincins'), catalytic domain"/>
    <property type="match status" value="1"/>
</dbReference>
<evidence type="ECO:0000256" key="8">
    <source>
        <dbReference type="ARBA" id="ARBA00023157"/>
    </source>
</evidence>
<accession>A0A967AY09</accession>
<comment type="caution">
    <text evidence="11">The sequence shown here is derived from an EMBL/GenBank/DDBJ whole genome shotgun (WGS) entry which is preliminary data.</text>
</comment>
<evidence type="ECO:0000313" key="11">
    <source>
        <dbReference type="EMBL" id="NHN54519.1"/>
    </source>
</evidence>
<dbReference type="CDD" id="cd04275">
    <property type="entry name" value="ZnMc_pappalysin_like"/>
    <property type="match status" value="1"/>
</dbReference>
<dbReference type="PANTHER" id="PTHR47466:SF1">
    <property type="entry name" value="METALLOPROTEASE MEP1 (AFU_ORTHOLOGUE AFUA_1G07730)-RELATED"/>
    <property type="match status" value="1"/>
</dbReference>
<proteinExistence type="inferred from homology"/>
<dbReference type="Gene3D" id="3.40.390.10">
    <property type="entry name" value="Collagenase (Catalytic Domain)"/>
    <property type="match status" value="1"/>
</dbReference>
<dbReference type="InterPro" id="IPR008754">
    <property type="entry name" value="Peptidase_M43"/>
</dbReference>
<evidence type="ECO:0000256" key="7">
    <source>
        <dbReference type="ARBA" id="ARBA00023049"/>
    </source>
</evidence>
<evidence type="ECO:0000256" key="2">
    <source>
        <dbReference type="ARBA" id="ARBA00022670"/>
    </source>
</evidence>
<keyword evidence="6" id="KW-0862">Zinc</keyword>
<feature type="signal peptide" evidence="9">
    <location>
        <begin position="1"/>
        <end position="25"/>
    </location>
</feature>
<dbReference type="PANTHER" id="PTHR47466">
    <property type="match status" value="1"/>
</dbReference>
<feature type="chain" id="PRO_5037454629" evidence="9">
    <location>
        <begin position="26"/>
        <end position="319"/>
    </location>
</feature>
<dbReference type="GO" id="GO:0008237">
    <property type="term" value="F:metallopeptidase activity"/>
    <property type="evidence" value="ECO:0007669"/>
    <property type="project" value="UniProtKB-KW"/>
</dbReference>
<evidence type="ECO:0000256" key="9">
    <source>
        <dbReference type="SAM" id="SignalP"/>
    </source>
</evidence>
<evidence type="ECO:0000256" key="5">
    <source>
        <dbReference type="ARBA" id="ARBA00022801"/>
    </source>
</evidence>
<sequence>MSRLLPLLAAGALAGAAASVAPATAAPLGQGSMTPATACASTSTAGAANARVKAGGANRHDPNELSAAQVSANEKAFTSAYQSKGLTKRADGKLATKKGTTAFTPTTINVYFHVITDGTKGAVTPTQVADQITVLNNAYAGTGFSFVLASTDTTNNAAWYTGLTPGTAEEKAMKSSLRQGGSADLNLYTANLGNDLLGWATFPTKKVNSMDGVVVLDESLPGGTATNYNLGDTATHEVGHWLGLYHTFQGGCNGQGDRVEDTPAEASPAFQCPVGRDTCTAPGLDPIRNYMDYTYDSCMDSFTPGQVARMQNQWVTYRA</sequence>
<keyword evidence="12" id="KW-1185">Reference proteome</keyword>
<evidence type="ECO:0000256" key="6">
    <source>
        <dbReference type="ARBA" id="ARBA00022833"/>
    </source>
</evidence>
<gene>
    <name evidence="11" type="ORF">G9U51_01825</name>
</gene>
<keyword evidence="2" id="KW-0645">Protease</keyword>
<dbReference type="Pfam" id="PF05572">
    <property type="entry name" value="Peptidase_M43"/>
    <property type="match status" value="1"/>
</dbReference>
<dbReference type="InterPro" id="IPR024079">
    <property type="entry name" value="MetalloPept_cat_dom_sf"/>
</dbReference>
<evidence type="ECO:0000313" key="12">
    <source>
        <dbReference type="Proteomes" id="UP000744769"/>
    </source>
</evidence>
<dbReference type="AlphaFoldDB" id="A0A967AY09"/>
<evidence type="ECO:0000256" key="4">
    <source>
        <dbReference type="ARBA" id="ARBA00022729"/>
    </source>
</evidence>
<organism evidence="11 12">
    <name type="scientific">Metallococcus carri</name>
    <dbReference type="NCBI Taxonomy" id="1656884"/>
    <lineage>
        <taxon>Bacteria</taxon>
        <taxon>Bacillati</taxon>
        <taxon>Actinomycetota</taxon>
        <taxon>Actinomycetes</taxon>
        <taxon>Micrococcales</taxon>
        <taxon>Dermacoccaceae</taxon>
        <taxon>Metallococcus</taxon>
    </lineage>
</organism>